<protein>
    <submittedName>
        <fullName evidence="2">ElaA protein</fullName>
    </submittedName>
</protein>
<dbReference type="Proteomes" id="UP000320773">
    <property type="component" value="Unassembled WGS sequence"/>
</dbReference>
<evidence type="ECO:0000313" key="2">
    <source>
        <dbReference type="EMBL" id="TQM40679.1"/>
    </source>
</evidence>
<name>A0A543G3L7_9FLAO</name>
<evidence type="ECO:0000313" key="3">
    <source>
        <dbReference type="Proteomes" id="UP000320773"/>
    </source>
</evidence>
<dbReference type="PROSITE" id="PS51186">
    <property type="entry name" value="GNAT"/>
    <property type="match status" value="1"/>
</dbReference>
<dbReference type="Gene3D" id="3.40.630.30">
    <property type="match status" value="1"/>
</dbReference>
<dbReference type="Pfam" id="PF13673">
    <property type="entry name" value="Acetyltransf_10"/>
    <property type="match status" value="1"/>
</dbReference>
<evidence type="ECO:0000259" key="1">
    <source>
        <dbReference type="PROSITE" id="PS51186"/>
    </source>
</evidence>
<proteinExistence type="predicted"/>
<accession>A0A543G3L7</accession>
<gene>
    <name evidence="2" type="ORF">BC670_1582</name>
</gene>
<dbReference type="InterPro" id="IPR000182">
    <property type="entry name" value="GNAT_dom"/>
</dbReference>
<sequence length="154" mass="17994">METVQWEVKPFEALTVFELYEILQLRSEIFVVEQNCVYQDLDFKDYKSWHLMGKINHQVVAYSRLFDAGQYFEYASIGRVTVNAQYRAMKMGHALIVESKKQIKNLFGTTNITISAQLYLKKFYEQHGFVATSDVYLEDDIEHVEMKLSSNLGV</sequence>
<dbReference type="EMBL" id="VFPJ01000001">
    <property type="protein sequence ID" value="TQM40679.1"/>
    <property type="molecule type" value="Genomic_DNA"/>
</dbReference>
<dbReference type="RefSeq" id="WP_089080192.1">
    <property type="nucleotide sequence ID" value="NZ_VFPJ01000001.1"/>
</dbReference>
<dbReference type="SUPFAM" id="SSF55729">
    <property type="entry name" value="Acyl-CoA N-acyltransferases (Nat)"/>
    <property type="match status" value="1"/>
</dbReference>
<organism evidence="2 3">
    <name type="scientific">Flavobacterium branchiophilum</name>
    <dbReference type="NCBI Taxonomy" id="55197"/>
    <lineage>
        <taxon>Bacteria</taxon>
        <taxon>Pseudomonadati</taxon>
        <taxon>Bacteroidota</taxon>
        <taxon>Flavobacteriia</taxon>
        <taxon>Flavobacteriales</taxon>
        <taxon>Flavobacteriaceae</taxon>
        <taxon>Flavobacterium</taxon>
    </lineage>
</organism>
<dbReference type="AlphaFoldDB" id="A0A543G3L7"/>
<reference evidence="2 3" key="1">
    <citation type="submission" date="2019-06" db="EMBL/GenBank/DDBJ databases">
        <title>Genomic Encyclopedia of Archaeal and Bacterial Type Strains, Phase II (KMG-II): from individual species to whole genera.</title>
        <authorList>
            <person name="Goeker M."/>
        </authorList>
    </citation>
    <scope>NUCLEOTIDE SEQUENCE [LARGE SCALE GENOMIC DNA]</scope>
    <source>
        <strain evidence="2 3">DSM 24789</strain>
    </source>
</reference>
<dbReference type="InterPro" id="IPR016181">
    <property type="entry name" value="Acyl_CoA_acyltransferase"/>
</dbReference>
<feature type="domain" description="N-acetyltransferase" evidence="1">
    <location>
        <begin position="9"/>
        <end position="151"/>
    </location>
</feature>
<dbReference type="GO" id="GO:0016747">
    <property type="term" value="F:acyltransferase activity, transferring groups other than amino-acyl groups"/>
    <property type="evidence" value="ECO:0007669"/>
    <property type="project" value="InterPro"/>
</dbReference>
<comment type="caution">
    <text evidence="2">The sequence shown here is derived from an EMBL/GenBank/DDBJ whole genome shotgun (WGS) entry which is preliminary data.</text>
</comment>